<proteinExistence type="predicted"/>
<sequence>MQCFQWSNSFLDTRHRDINGEEQESHNSSRLHVRSKSNTTLAQGIIANTSKTVLYGTNCPTSETVPGTSYCGIHRSVQYNLNLTTKEQ</sequence>
<gene>
    <name evidence="1" type="ORF">CCAP1982_LOCUS10778</name>
</gene>
<comment type="caution">
    <text evidence="1">The sequence shown here is derived from an EMBL/GenBank/DDBJ whole genome shotgun (WGS) entry which is preliminary data.</text>
</comment>
<evidence type="ECO:0000313" key="1">
    <source>
        <dbReference type="EMBL" id="CAD7002285.1"/>
    </source>
</evidence>
<name>A0A811UWA8_CERCA</name>
<protein>
    <submittedName>
        <fullName evidence="1">(Mediterranean fruit fly) hypothetical protein</fullName>
    </submittedName>
</protein>
<dbReference type="Proteomes" id="UP000606786">
    <property type="component" value="Unassembled WGS sequence"/>
</dbReference>
<keyword evidence="2" id="KW-1185">Reference proteome</keyword>
<accession>A0A811UWA8</accession>
<evidence type="ECO:0000313" key="2">
    <source>
        <dbReference type="Proteomes" id="UP000606786"/>
    </source>
</evidence>
<dbReference type="EMBL" id="CAJHJT010000034">
    <property type="protein sequence ID" value="CAD7002285.1"/>
    <property type="molecule type" value="Genomic_DNA"/>
</dbReference>
<organism evidence="1 2">
    <name type="scientific">Ceratitis capitata</name>
    <name type="common">Mediterranean fruit fly</name>
    <name type="synonym">Tephritis capitata</name>
    <dbReference type="NCBI Taxonomy" id="7213"/>
    <lineage>
        <taxon>Eukaryota</taxon>
        <taxon>Metazoa</taxon>
        <taxon>Ecdysozoa</taxon>
        <taxon>Arthropoda</taxon>
        <taxon>Hexapoda</taxon>
        <taxon>Insecta</taxon>
        <taxon>Pterygota</taxon>
        <taxon>Neoptera</taxon>
        <taxon>Endopterygota</taxon>
        <taxon>Diptera</taxon>
        <taxon>Brachycera</taxon>
        <taxon>Muscomorpha</taxon>
        <taxon>Tephritoidea</taxon>
        <taxon>Tephritidae</taxon>
        <taxon>Ceratitis</taxon>
        <taxon>Ceratitis</taxon>
    </lineage>
</organism>
<dbReference type="AlphaFoldDB" id="A0A811UWA8"/>
<reference evidence="1" key="1">
    <citation type="submission" date="2020-11" db="EMBL/GenBank/DDBJ databases">
        <authorList>
            <person name="Whitehead M."/>
        </authorList>
    </citation>
    <scope>NUCLEOTIDE SEQUENCE</scope>
    <source>
        <strain evidence="1">EGII</strain>
    </source>
</reference>